<dbReference type="PANTHER" id="PTHR10491">
    <property type="entry name" value="DTDP-4-DEHYDRORHAMNOSE REDUCTASE"/>
    <property type="match status" value="1"/>
</dbReference>
<dbReference type="GO" id="GO:0008831">
    <property type="term" value="F:dTDP-4-dehydrorhamnose reductase activity"/>
    <property type="evidence" value="ECO:0007669"/>
    <property type="project" value="UniProtKB-EC"/>
</dbReference>
<dbReference type="SUPFAM" id="SSF51735">
    <property type="entry name" value="NAD(P)-binding Rossmann-fold domains"/>
    <property type="match status" value="1"/>
</dbReference>
<dbReference type="CDD" id="cd05254">
    <property type="entry name" value="dTDP_HR_like_SDR_e"/>
    <property type="match status" value="1"/>
</dbReference>
<dbReference type="NCBIfam" id="TIGR01214">
    <property type="entry name" value="rmlD"/>
    <property type="match status" value="1"/>
</dbReference>
<dbReference type="AlphaFoldDB" id="A0A8J3NU83"/>
<dbReference type="Gene3D" id="3.40.50.720">
    <property type="entry name" value="NAD(P)-binding Rossmann-like Domain"/>
    <property type="match status" value="1"/>
</dbReference>
<dbReference type="Pfam" id="PF04321">
    <property type="entry name" value="RmlD_sub_bind"/>
    <property type="match status" value="1"/>
</dbReference>
<dbReference type="Proteomes" id="UP000619293">
    <property type="component" value="Unassembled WGS sequence"/>
</dbReference>
<dbReference type="Gene3D" id="3.90.25.10">
    <property type="entry name" value="UDP-galactose 4-epimerase, domain 1"/>
    <property type="match status" value="1"/>
</dbReference>
<proteinExistence type="inferred from homology"/>
<dbReference type="GO" id="GO:0019305">
    <property type="term" value="P:dTDP-rhamnose biosynthetic process"/>
    <property type="evidence" value="ECO:0007669"/>
    <property type="project" value="UniProtKB-UniPathway"/>
</dbReference>
<evidence type="ECO:0000256" key="2">
    <source>
        <dbReference type="RuleBase" id="RU364082"/>
    </source>
</evidence>
<dbReference type="UniPathway" id="UPA00124"/>
<sequence length="289" mass="30559">MTIKVLVTGAGGMLGTDLVTALGAGGFTAVAATRSDLDIRVPEQVAAALPGVDIVINAAAWTDVDRAETEEEAATAINGTAVGTLAAACAQTGARLIQISTDYVYSGKSALPWAESAATDPVNAYGRGKELGERAVFEHLGDRGYVVRTAWLYGAHGRNFVGTVLRLAAQRPTLDVVDDQHGQPTWTCALADQLIELCRAAYAGKAPGGVYHGTASGQTTWYGLARAVFESSGLDPDRVRPVDTAAFPRPAERPSYSVLGHDRWAAADIAVQPFWQDQLRAALARWPIR</sequence>
<comment type="function">
    <text evidence="2">Catalyzes the reduction of dTDP-6-deoxy-L-lyxo-4-hexulose to yield dTDP-L-rhamnose.</text>
</comment>
<organism evidence="4 5">
    <name type="scientific">Catellatospora chokoriensis</name>
    <dbReference type="NCBI Taxonomy" id="310353"/>
    <lineage>
        <taxon>Bacteria</taxon>
        <taxon>Bacillati</taxon>
        <taxon>Actinomycetota</taxon>
        <taxon>Actinomycetes</taxon>
        <taxon>Micromonosporales</taxon>
        <taxon>Micromonosporaceae</taxon>
        <taxon>Catellatospora</taxon>
    </lineage>
</organism>
<dbReference type="EC" id="1.1.1.133" evidence="2"/>
<evidence type="ECO:0000256" key="1">
    <source>
        <dbReference type="ARBA" id="ARBA00010944"/>
    </source>
</evidence>
<comment type="similarity">
    <text evidence="1 2">Belongs to the dTDP-4-dehydrorhamnose reductase family.</text>
</comment>
<dbReference type="InterPro" id="IPR005913">
    <property type="entry name" value="dTDP_dehydrorham_reduct"/>
</dbReference>
<dbReference type="InterPro" id="IPR029903">
    <property type="entry name" value="RmlD-like-bd"/>
</dbReference>
<comment type="caution">
    <text evidence="4">The sequence shown here is derived from an EMBL/GenBank/DDBJ whole genome shotgun (WGS) entry which is preliminary data.</text>
</comment>
<feature type="domain" description="RmlD-like substrate binding" evidence="3">
    <location>
        <begin position="4"/>
        <end position="285"/>
    </location>
</feature>
<gene>
    <name evidence="4" type="primary">rfbD</name>
    <name evidence="4" type="ORF">Cch02nite_60370</name>
</gene>
<name>A0A8J3NU83_9ACTN</name>
<reference evidence="4 5" key="1">
    <citation type="submission" date="2021-01" db="EMBL/GenBank/DDBJ databases">
        <title>Whole genome shotgun sequence of Catellatospora chokoriensis NBRC 107358.</title>
        <authorList>
            <person name="Komaki H."/>
            <person name="Tamura T."/>
        </authorList>
    </citation>
    <scope>NUCLEOTIDE SEQUENCE [LARGE SCALE GENOMIC DNA]</scope>
    <source>
        <strain evidence="4 5">NBRC 107358</strain>
    </source>
</reference>
<dbReference type="InterPro" id="IPR036291">
    <property type="entry name" value="NAD(P)-bd_dom_sf"/>
</dbReference>
<comment type="pathway">
    <text evidence="2">Carbohydrate biosynthesis; dTDP-L-rhamnose biosynthesis.</text>
</comment>
<evidence type="ECO:0000259" key="3">
    <source>
        <dbReference type="Pfam" id="PF04321"/>
    </source>
</evidence>
<dbReference type="EMBL" id="BONG01000048">
    <property type="protein sequence ID" value="GIF92593.1"/>
    <property type="molecule type" value="Genomic_DNA"/>
</dbReference>
<dbReference type="GO" id="GO:0005829">
    <property type="term" value="C:cytosol"/>
    <property type="evidence" value="ECO:0007669"/>
    <property type="project" value="TreeGrafter"/>
</dbReference>
<accession>A0A8J3NU83</accession>
<keyword evidence="2" id="KW-0521">NADP</keyword>
<evidence type="ECO:0000313" key="4">
    <source>
        <dbReference type="EMBL" id="GIF92593.1"/>
    </source>
</evidence>
<protein>
    <recommendedName>
        <fullName evidence="2">dTDP-4-dehydrorhamnose reductase</fullName>
        <ecNumber evidence="2">1.1.1.133</ecNumber>
    </recommendedName>
</protein>
<keyword evidence="2" id="KW-0560">Oxidoreductase</keyword>
<keyword evidence="5" id="KW-1185">Reference proteome</keyword>
<evidence type="ECO:0000313" key="5">
    <source>
        <dbReference type="Proteomes" id="UP000619293"/>
    </source>
</evidence>
<dbReference type="PANTHER" id="PTHR10491:SF4">
    <property type="entry name" value="METHIONINE ADENOSYLTRANSFERASE 2 SUBUNIT BETA"/>
    <property type="match status" value="1"/>
</dbReference>